<feature type="binding site" evidence="5">
    <location>
        <position position="175"/>
    </location>
    <ligand>
        <name>xanthine</name>
        <dbReference type="ChEBI" id="CHEBI:17712"/>
    </ligand>
</feature>
<dbReference type="GO" id="GO:0006166">
    <property type="term" value="P:purine ribonucleoside salvage"/>
    <property type="evidence" value="ECO:0007669"/>
    <property type="project" value="UniProtKB-KW"/>
</dbReference>
<dbReference type="GO" id="GO:0032265">
    <property type="term" value="P:XMP salvage"/>
    <property type="evidence" value="ECO:0007669"/>
    <property type="project" value="UniProtKB-UniRule"/>
</dbReference>
<comment type="subcellular location">
    <subcellularLocation>
        <location evidence="5">Cytoplasm</location>
    </subcellularLocation>
</comment>
<dbReference type="NCBIfam" id="TIGR01744">
    <property type="entry name" value="XPRTase"/>
    <property type="match status" value="1"/>
</dbReference>
<dbReference type="PANTHER" id="PTHR43864:SF1">
    <property type="entry name" value="XANTHINE PHOSPHORIBOSYLTRANSFERASE"/>
    <property type="match status" value="1"/>
</dbReference>
<keyword evidence="4 5" id="KW-0660">Purine salvage</keyword>
<evidence type="ECO:0000313" key="9">
    <source>
        <dbReference type="Proteomes" id="UP000199287"/>
    </source>
</evidence>
<evidence type="ECO:0000313" key="8">
    <source>
        <dbReference type="EMBL" id="SFH94950.1"/>
    </source>
</evidence>
<name>A0A1I3E7I8_9FIRM</name>
<dbReference type="CDD" id="cd06223">
    <property type="entry name" value="PRTases_typeI"/>
    <property type="match status" value="1"/>
</dbReference>
<feature type="domain" description="Phosphoribosyltransferase" evidence="7">
    <location>
        <begin position="53"/>
        <end position="176"/>
    </location>
</feature>
<protein>
    <recommendedName>
        <fullName evidence="5 6">Xanthine phosphoribosyltransferase</fullName>
        <shortName evidence="5">XPRTase</shortName>
        <ecNumber evidence="5 6">2.4.2.22</ecNumber>
    </recommendedName>
</protein>
<feature type="binding site" evidence="5">
    <location>
        <begin position="147"/>
        <end position="151"/>
    </location>
    <ligand>
        <name>5-phospho-alpha-D-ribose 1-diphosphate</name>
        <dbReference type="ChEBI" id="CHEBI:58017"/>
    </ligand>
</feature>
<dbReference type="SUPFAM" id="SSF53271">
    <property type="entry name" value="PRTase-like"/>
    <property type="match status" value="1"/>
</dbReference>
<organism evidence="8 9">
    <name type="scientific">Tindallia magadiensis</name>
    <dbReference type="NCBI Taxonomy" id="69895"/>
    <lineage>
        <taxon>Bacteria</taxon>
        <taxon>Bacillati</taxon>
        <taxon>Bacillota</taxon>
        <taxon>Clostridia</taxon>
        <taxon>Peptostreptococcales</taxon>
        <taxon>Tindalliaceae</taxon>
        <taxon>Tindallia</taxon>
    </lineage>
</organism>
<dbReference type="GO" id="GO:0046110">
    <property type="term" value="P:xanthine metabolic process"/>
    <property type="evidence" value="ECO:0007669"/>
    <property type="project" value="UniProtKB-UniRule"/>
</dbReference>
<dbReference type="InterPro" id="IPR000836">
    <property type="entry name" value="PRTase_dom"/>
</dbReference>
<dbReference type="PANTHER" id="PTHR43864">
    <property type="entry name" value="HYPOXANTHINE/GUANINE PHOSPHORIBOSYLTRANSFERASE"/>
    <property type="match status" value="1"/>
</dbReference>
<keyword evidence="3 5" id="KW-0808">Transferase</keyword>
<dbReference type="HAMAP" id="MF_01184">
    <property type="entry name" value="XPRTase"/>
    <property type="match status" value="1"/>
</dbReference>
<proteinExistence type="inferred from homology"/>
<reference evidence="9" key="1">
    <citation type="submission" date="2016-10" db="EMBL/GenBank/DDBJ databases">
        <authorList>
            <person name="Varghese N."/>
            <person name="Submissions S."/>
        </authorList>
    </citation>
    <scope>NUCLEOTIDE SEQUENCE [LARGE SCALE GENOMIC DNA]</scope>
    <source>
        <strain evidence="9">Z-7934</strain>
    </source>
</reference>
<sequence length="210" mass="23620">MVDLYQERNVRGMVGINEEYELLRNTVLEQGRVLGDDVLKVDSFLNHQLDVRVLNAIGKLFYQQFGALEIDKILTAEVSGIAIAAIAAQYFQVPVVFAKKTLSKNLDPDTWEGSVYSYTKQQTYQIRVAKRYLGKGEKILILDDFLANGQAIKGMHQILEESEAVLMGTGVVIEKSFQAGKEMLRDQGVEVHSLIKVTSLEGQQIQLREK</sequence>
<dbReference type="InterPro" id="IPR010079">
    <property type="entry name" value="Xanthine_PRibTrfase"/>
</dbReference>
<comment type="function">
    <text evidence="5">Converts the preformed base xanthine, a product of nucleic acid breakdown, to xanthosine 5'-monophosphate (XMP), so it can be reused for RNA or DNA synthesis.</text>
</comment>
<dbReference type="STRING" id="69895.SAMN05192551_104271"/>
<dbReference type="GO" id="GO:0005737">
    <property type="term" value="C:cytoplasm"/>
    <property type="evidence" value="ECO:0007669"/>
    <property type="project" value="UniProtKB-SubCell"/>
</dbReference>
<dbReference type="EMBL" id="FOQA01000004">
    <property type="protein sequence ID" value="SFH94950.1"/>
    <property type="molecule type" value="Genomic_DNA"/>
</dbReference>
<dbReference type="NCBIfam" id="NF006671">
    <property type="entry name" value="PRK09219.1"/>
    <property type="match status" value="1"/>
</dbReference>
<dbReference type="EC" id="2.4.2.22" evidence="5 6"/>
<dbReference type="Pfam" id="PF00156">
    <property type="entry name" value="Pribosyltran"/>
    <property type="match status" value="1"/>
</dbReference>
<gene>
    <name evidence="5" type="primary">xpt</name>
    <name evidence="8" type="ORF">SAMN05192551_104271</name>
</gene>
<comment type="catalytic activity">
    <reaction evidence="5">
        <text>XMP + diphosphate = xanthine + 5-phospho-alpha-D-ribose 1-diphosphate</text>
        <dbReference type="Rhea" id="RHEA:10800"/>
        <dbReference type="ChEBI" id="CHEBI:17712"/>
        <dbReference type="ChEBI" id="CHEBI:33019"/>
        <dbReference type="ChEBI" id="CHEBI:57464"/>
        <dbReference type="ChEBI" id="CHEBI:58017"/>
        <dbReference type="EC" id="2.4.2.22"/>
    </reaction>
</comment>
<feature type="binding site" evidence="5">
    <location>
        <position position="46"/>
    </location>
    <ligand>
        <name>xanthine</name>
        <dbReference type="ChEBI" id="CHEBI:17712"/>
    </ligand>
</feature>
<evidence type="ECO:0000256" key="3">
    <source>
        <dbReference type="ARBA" id="ARBA00022679"/>
    </source>
</evidence>
<keyword evidence="2 5" id="KW-0328">Glycosyltransferase</keyword>
<dbReference type="Proteomes" id="UP000199287">
    <property type="component" value="Unassembled WGS sequence"/>
</dbReference>
<accession>A0A1I3E7I8</accession>
<comment type="subunit">
    <text evidence="5">Homodimer.</text>
</comment>
<dbReference type="UniPathway" id="UPA00602">
    <property type="reaction ID" value="UER00658"/>
</dbReference>
<keyword evidence="9" id="KW-1185">Reference proteome</keyword>
<dbReference type="InterPro" id="IPR050118">
    <property type="entry name" value="Pur/Pyrimidine_PRTase"/>
</dbReference>
<evidence type="ECO:0000256" key="2">
    <source>
        <dbReference type="ARBA" id="ARBA00022676"/>
    </source>
</evidence>
<dbReference type="Gene3D" id="3.40.50.2020">
    <property type="match status" value="1"/>
</dbReference>
<evidence type="ECO:0000256" key="5">
    <source>
        <dbReference type="HAMAP-Rule" id="MF_01184"/>
    </source>
</evidence>
<comment type="pathway">
    <text evidence="5">Purine metabolism; XMP biosynthesis via salvage pathway; XMP from xanthine: step 1/1.</text>
</comment>
<dbReference type="GO" id="GO:0000310">
    <property type="term" value="F:xanthine phosphoribosyltransferase activity"/>
    <property type="evidence" value="ECO:0007669"/>
    <property type="project" value="UniProtKB-UniRule"/>
</dbReference>
<evidence type="ECO:0000256" key="6">
    <source>
        <dbReference type="NCBIfam" id="TIGR01744"/>
    </source>
</evidence>
<feature type="binding site" evidence="5">
    <location>
        <position position="39"/>
    </location>
    <ligand>
        <name>xanthine</name>
        <dbReference type="ChEBI" id="CHEBI:17712"/>
    </ligand>
</feature>
<dbReference type="InterPro" id="IPR029057">
    <property type="entry name" value="PRTase-like"/>
</dbReference>
<keyword evidence="1 5" id="KW-0963">Cytoplasm</keyword>
<evidence type="ECO:0000256" key="1">
    <source>
        <dbReference type="ARBA" id="ARBA00022490"/>
    </source>
</evidence>
<comment type="similarity">
    <text evidence="5">Belongs to the purine/pyrimidine phosphoribosyltransferase family. Xpt subfamily.</text>
</comment>
<evidence type="ECO:0000256" key="4">
    <source>
        <dbReference type="ARBA" id="ARBA00022726"/>
    </source>
</evidence>
<dbReference type="AlphaFoldDB" id="A0A1I3E7I8"/>
<dbReference type="RefSeq" id="WP_330391037.1">
    <property type="nucleotide sequence ID" value="NZ_FOQA01000004.1"/>
</dbReference>
<evidence type="ECO:0000259" key="7">
    <source>
        <dbReference type="Pfam" id="PF00156"/>
    </source>
</evidence>